<keyword evidence="7" id="KW-1185">Reference proteome</keyword>
<dbReference type="CDD" id="cd07185">
    <property type="entry name" value="OmpA_C-like"/>
    <property type="match status" value="1"/>
</dbReference>
<dbReference type="Gene3D" id="2.120.10.30">
    <property type="entry name" value="TolB, C-terminal domain"/>
    <property type="match status" value="1"/>
</dbReference>
<dbReference type="InterPro" id="IPR019734">
    <property type="entry name" value="TPR_rpt"/>
</dbReference>
<evidence type="ECO:0000256" key="4">
    <source>
        <dbReference type="PROSITE-ProRule" id="PRU00473"/>
    </source>
</evidence>
<dbReference type="InterPro" id="IPR011990">
    <property type="entry name" value="TPR-like_helical_dom_sf"/>
</dbReference>
<comment type="caution">
    <text evidence="6">The sequence shown here is derived from an EMBL/GenBank/DDBJ whole genome shotgun (WGS) entry which is preliminary data.</text>
</comment>
<sequence>MKRLSFLIILLFAGFIGLAQVKYTSSSRSAIKNYERARYLLDLNNFKDAETELNAAIKQDDEFIEAYLLLADVYRVTFEYAKAKEFYKQAFAISTTFAPDRYFYYAESELKTGNYEEALLHYKIFKNKGNPSIEKIVLADKYIQDCEFAIEAVKNPVPFKPENLGANINTKDQEYLATLTTDESTLIFTRQINGNEDFYRSYKTATDWTNAEYLSNNINTPSYNEGAQCISPDGQFLFFTGCNRPDGFGRCDIYVSQKEGNGWSKPINLGFPINTKGWESQPSLSADGRTLYFVSDRKGGFGSYDIWKSTLNNEGKWEMPVNMGKKINTAFEEQSPFIHPDNQTLYFSSDGWPGLGSRDLFISRLDTGGNWALPVNLGYPINTYGEERGLTINASGTKAFFSSNNFNGLGGFDIYSFDLPQKIRPVAVNYVKGIVYDEDTKAKLGALVDIIDIKSGISLHTSYSDKFDGSFLATLSNNKEYSINVAKEGYLFYSENFSIEKNQIGKPIILDIPLQKIAIGKKMVLKNIFFDSNKFDLKDESKTELQKLIEFLKENPKTQIQISGYTDNIGDDQSNLILSQNRSKAVYTYLIEHDVNAKRLSFRGYGATSPIADNKTADGRALNRRTEFLITGISE</sequence>
<evidence type="ECO:0000256" key="1">
    <source>
        <dbReference type="ARBA" id="ARBA00004442"/>
    </source>
</evidence>
<dbReference type="SUPFAM" id="SSF82171">
    <property type="entry name" value="DPP6 N-terminal domain-like"/>
    <property type="match status" value="1"/>
</dbReference>
<dbReference type="Pfam" id="PF00691">
    <property type="entry name" value="OmpA"/>
    <property type="match status" value="1"/>
</dbReference>
<dbReference type="Pfam" id="PF07676">
    <property type="entry name" value="PD40"/>
    <property type="match status" value="3"/>
</dbReference>
<reference evidence="7" key="1">
    <citation type="journal article" date="2019" name="Int. J. Syst. Evol. Microbiol.">
        <title>The Global Catalogue of Microorganisms (GCM) 10K type strain sequencing project: providing services to taxonomists for standard genome sequencing and annotation.</title>
        <authorList>
            <consortium name="The Broad Institute Genomics Platform"/>
            <consortium name="The Broad Institute Genome Sequencing Center for Infectious Disease"/>
            <person name="Wu L."/>
            <person name="Ma J."/>
        </authorList>
    </citation>
    <scope>NUCLEOTIDE SEQUENCE [LARGE SCALE GENOMIC DNA]</scope>
    <source>
        <strain evidence="7">KCTC 42456</strain>
    </source>
</reference>
<dbReference type="PANTHER" id="PTHR30329">
    <property type="entry name" value="STATOR ELEMENT OF FLAGELLAR MOTOR COMPLEX"/>
    <property type="match status" value="1"/>
</dbReference>
<evidence type="ECO:0000313" key="7">
    <source>
        <dbReference type="Proteomes" id="UP001597546"/>
    </source>
</evidence>
<feature type="domain" description="OmpA-like" evidence="5">
    <location>
        <begin position="517"/>
        <end position="634"/>
    </location>
</feature>
<evidence type="ECO:0000256" key="3">
    <source>
        <dbReference type="ARBA" id="ARBA00023237"/>
    </source>
</evidence>
<dbReference type="Gene3D" id="1.25.40.10">
    <property type="entry name" value="Tetratricopeptide repeat domain"/>
    <property type="match status" value="1"/>
</dbReference>
<dbReference type="RefSeq" id="WP_379046349.1">
    <property type="nucleotide sequence ID" value="NZ_JBHSKW010000058.1"/>
</dbReference>
<dbReference type="SUPFAM" id="SSF48452">
    <property type="entry name" value="TPR-like"/>
    <property type="match status" value="1"/>
</dbReference>
<dbReference type="InterPro" id="IPR050330">
    <property type="entry name" value="Bact_OuterMem_StrucFunc"/>
</dbReference>
<evidence type="ECO:0000256" key="2">
    <source>
        <dbReference type="ARBA" id="ARBA00023136"/>
    </source>
</evidence>
<dbReference type="InterPro" id="IPR011659">
    <property type="entry name" value="WD40"/>
</dbReference>
<keyword evidence="2 4" id="KW-0472">Membrane</keyword>
<comment type="subcellular location">
    <subcellularLocation>
        <location evidence="1">Cell outer membrane</location>
    </subcellularLocation>
</comment>
<dbReference type="InterPro" id="IPR006664">
    <property type="entry name" value="OMP_bac"/>
</dbReference>
<evidence type="ECO:0000313" key="6">
    <source>
        <dbReference type="EMBL" id="MFD2733341.1"/>
    </source>
</evidence>
<dbReference type="InterPro" id="IPR036737">
    <property type="entry name" value="OmpA-like_sf"/>
</dbReference>
<dbReference type="Gene3D" id="2.60.40.1120">
    <property type="entry name" value="Carboxypeptidase-like, regulatory domain"/>
    <property type="match status" value="1"/>
</dbReference>
<dbReference type="SUPFAM" id="SSF103088">
    <property type="entry name" value="OmpA-like"/>
    <property type="match status" value="1"/>
</dbReference>
<gene>
    <name evidence="6" type="ORF">ACFSSE_16645</name>
</gene>
<evidence type="ECO:0000259" key="5">
    <source>
        <dbReference type="PROSITE" id="PS51123"/>
    </source>
</evidence>
<dbReference type="Gene3D" id="3.30.1330.60">
    <property type="entry name" value="OmpA-like domain"/>
    <property type="match status" value="1"/>
</dbReference>
<dbReference type="PANTHER" id="PTHR30329:SF21">
    <property type="entry name" value="LIPOPROTEIN YIAD-RELATED"/>
    <property type="match status" value="1"/>
</dbReference>
<accession>A0ABW5TYS7</accession>
<dbReference type="EMBL" id="JBHULV010000052">
    <property type="protein sequence ID" value="MFD2733341.1"/>
    <property type="molecule type" value="Genomic_DNA"/>
</dbReference>
<dbReference type="Proteomes" id="UP001597546">
    <property type="component" value="Unassembled WGS sequence"/>
</dbReference>
<dbReference type="PRINTS" id="PR01021">
    <property type="entry name" value="OMPADOMAIN"/>
</dbReference>
<dbReference type="SMART" id="SM00028">
    <property type="entry name" value="TPR"/>
    <property type="match status" value="2"/>
</dbReference>
<name>A0ABW5TYS7_9SPHI</name>
<dbReference type="PROSITE" id="PS51123">
    <property type="entry name" value="OMPA_2"/>
    <property type="match status" value="1"/>
</dbReference>
<proteinExistence type="predicted"/>
<organism evidence="6 7">
    <name type="scientific">Pedobacter alpinus</name>
    <dbReference type="NCBI Taxonomy" id="1590643"/>
    <lineage>
        <taxon>Bacteria</taxon>
        <taxon>Pseudomonadati</taxon>
        <taxon>Bacteroidota</taxon>
        <taxon>Sphingobacteriia</taxon>
        <taxon>Sphingobacteriales</taxon>
        <taxon>Sphingobacteriaceae</taxon>
        <taxon>Pedobacter</taxon>
    </lineage>
</organism>
<dbReference type="InterPro" id="IPR011042">
    <property type="entry name" value="6-blade_b-propeller_TolB-like"/>
</dbReference>
<dbReference type="InterPro" id="IPR006665">
    <property type="entry name" value="OmpA-like"/>
</dbReference>
<protein>
    <submittedName>
        <fullName evidence="6">OmpA family protein</fullName>
    </submittedName>
</protein>
<keyword evidence="3" id="KW-0998">Cell outer membrane</keyword>